<dbReference type="RefSeq" id="WP_167110371.1">
    <property type="nucleotide sequence ID" value="NZ_JAAQTO010000004.1"/>
</dbReference>
<evidence type="ECO:0000259" key="8">
    <source>
        <dbReference type="Pfam" id="PF17042"/>
    </source>
</evidence>
<sequence>MTPTDSAPLIAYYGDDLTGSTDVMEALSGQGVDTVLFTALPDAFQLARFRHCRAIGLAGTSRSETPDWMERHLTPALAWLRERGAALCHYKTCSTFDSAPQVGSIGRAMEIGRRLHDQGCVPIVVGAPQLRRYTAFGQLFAAVRGEVYRIDRHPIMSRHPVTPMHEADLRRHLGEQTELDIGLIDLVMLASDELDAQVEAARARHAALLYDVMDPASQAAVGRQLWRTRAPGGSFVVGSSGVEYALLAEWRRLGLVEASPGAAFADTFSNPGPVERIAVVSGSCSETTARQIRWAEAHGFDGIQLDAARLADDRQAEAELATAGNRALTALAAGRSVIVYTALGPDGGLAKLSGEDGAHAIGRRLGRLLRDLVYSQRLTRVVVAGGDTSSHAIQELGIQALTTCLPLPQTPGSPLCTAHSNDPALDGLQIAFKGGQVGDDAYFGRIRNADLD</sequence>
<evidence type="ECO:0000256" key="2">
    <source>
        <dbReference type="ARBA" id="ARBA00022679"/>
    </source>
</evidence>
<evidence type="ECO:0000313" key="10">
    <source>
        <dbReference type="Proteomes" id="UP001318321"/>
    </source>
</evidence>
<feature type="domain" description="Four-carbon acid sugar kinase nucleotide binding" evidence="8">
    <location>
        <begin position="278"/>
        <end position="443"/>
    </location>
</feature>
<keyword evidence="10" id="KW-1185">Reference proteome</keyword>
<evidence type="ECO:0000256" key="3">
    <source>
        <dbReference type="ARBA" id="ARBA00022741"/>
    </source>
</evidence>
<reference evidence="9 10" key="1">
    <citation type="submission" date="2020-03" db="EMBL/GenBank/DDBJ databases">
        <title>Identification of Halomonas strains.</title>
        <authorList>
            <person name="Xiao Z."/>
            <person name="Dong F."/>
            <person name="Wang Z."/>
            <person name="Zhao J.-Y."/>
        </authorList>
    </citation>
    <scope>NUCLEOTIDE SEQUENCE [LARGE SCALE GENOMIC DNA]</scope>
    <source>
        <strain evidence="9 10">DX6</strain>
    </source>
</reference>
<feature type="domain" description="Four-carbon acid sugar kinase N-terminal" evidence="7">
    <location>
        <begin position="10"/>
        <end position="246"/>
    </location>
</feature>
<dbReference type="InterPro" id="IPR010737">
    <property type="entry name" value="4-carb_acid_sugar_kinase_N"/>
</dbReference>
<comment type="caution">
    <text evidence="9">The sequence shown here is derived from an EMBL/GenBank/DDBJ whole genome shotgun (WGS) entry which is preliminary data.</text>
</comment>
<dbReference type="SUPFAM" id="SSF142764">
    <property type="entry name" value="YgbK-like"/>
    <property type="match status" value="1"/>
</dbReference>
<dbReference type="Pfam" id="PF07005">
    <property type="entry name" value="SBD_N"/>
    <property type="match status" value="1"/>
</dbReference>
<evidence type="ECO:0000313" key="9">
    <source>
        <dbReference type="EMBL" id="NIC04121.1"/>
    </source>
</evidence>
<name>A0ABX0PM50_9GAMM</name>
<keyword evidence="3" id="KW-0547">Nucleotide-binding</keyword>
<keyword evidence="4 9" id="KW-0418">Kinase</keyword>
<evidence type="ECO:0000256" key="4">
    <source>
        <dbReference type="ARBA" id="ARBA00022777"/>
    </source>
</evidence>
<proteinExistence type="inferred from homology"/>
<dbReference type="Gene3D" id="3.40.50.10840">
    <property type="entry name" value="Putative sugar-binding, N-terminal domain"/>
    <property type="match status" value="1"/>
</dbReference>
<organism evidence="9 10">
    <name type="scientific">Billgrantia bachuensis</name>
    <dbReference type="NCBI Taxonomy" id="2717286"/>
    <lineage>
        <taxon>Bacteria</taxon>
        <taxon>Pseudomonadati</taxon>
        <taxon>Pseudomonadota</taxon>
        <taxon>Gammaproteobacteria</taxon>
        <taxon>Oceanospirillales</taxon>
        <taxon>Halomonadaceae</taxon>
        <taxon>Billgrantia</taxon>
    </lineage>
</organism>
<gene>
    <name evidence="9" type="ORF">HBJ55_01580</name>
</gene>
<protein>
    <submittedName>
        <fullName evidence="9">Four-carbon acid sugar kinase family protein</fullName>
    </submittedName>
</protein>
<accession>A0ABX0PM50</accession>
<dbReference type="InterPro" id="IPR031475">
    <property type="entry name" value="NBD_C"/>
</dbReference>
<dbReference type="Pfam" id="PF17042">
    <property type="entry name" value="NBD_C"/>
    <property type="match status" value="1"/>
</dbReference>
<comment type="similarity">
    <text evidence="1">Belongs to the four-carbon acid sugar kinase family.</text>
</comment>
<dbReference type="InterPro" id="IPR037051">
    <property type="entry name" value="4-carb_acid_sugar_kinase_N_sf"/>
</dbReference>
<evidence type="ECO:0000256" key="1">
    <source>
        <dbReference type="ARBA" id="ARBA00005715"/>
    </source>
</evidence>
<dbReference type="Gene3D" id="3.40.980.20">
    <property type="entry name" value="Four-carbon acid sugar kinase, nucleotide binding domain"/>
    <property type="match status" value="1"/>
</dbReference>
<dbReference type="InterPro" id="IPR042213">
    <property type="entry name" value="NBD_C_sf"/>
</dbReference>
<dbReference type="EMBL" id="JAAQTO010000004">
    <property type="protein sequence ID" value="NIC04121.1"/>
    <property type="molecule type" value="Genomic_DNA"/>
</dbReference>
<keyword evidence="2" id="KW-0808">Transferase</keyword>
<keyword evidence="6" id="KW-0119">Carbohydrate metabolism</keyword>
<dbReference type="GO" id="GO:0016301">
    <property type="term" value="F:kinase activity"/>
    <property type="evidence" value="ECO:0007669"/>
    <property type="project" value="UniProtKB-KW"/>
</dbReference>
<dbReference type="Proteomes" id="UP001318321">
    <property type="component" value="Unassembled WGS sequence"/>
</dbReference>
<keyword evidence="5" id="KW-0067">ATP-binding</keyword>
<evidence type="ECO:0000256" key="5">
    <source>
        <dbReference type="ARBA" id="ARBA00022840"/>
    </source>
</evidence>
<evidence type="ECO:0000256" key="6">
    <source>
        <dbReference type="ARBA" id="ARBA00023277"/>
    </source>
</evidence>
<evidence type="ECO:0000259" key="7">
    <source>
        <dbReference type="Pfam" id="PF07005"/>
    </source>
</evidence>